<sequence>MRKALSENLRRNCEMKMIRSIIRPEKAEVVAEALADAGLTSLTKMHVFGRGRTKGIRIGDVVYDEFPKTLLLMVVPDENLEKAIQIILEKSKTGTMGDGKIFITEVEEAYTISSGTKGL</sequence>
<dbReference type="PANTHER" id="PTHR30115">
    <property type="entry name" value="NITROGEN REGULATORY PROTEIN P-II"/>
    <property type="match status" value="1"/>
</dbReference>
<dbReference type="AlphaFoldDB" id="Q24PI0"/>
<dbReference type="GO" id="GO:0005524">
    <property type="term" value="F:ATP binding"/>
    <property type="evidence" value="ECO:0007669"/>
    <property type="project" value="TreeGrafter"/>
</dbReference>
<dbReference type="GO" id="GO:0006808">
    <property type="term" value="P:regulation of nitrogen utilization"/>
    <property type="evidence" value="ECO:0007669"/>
    <property type="project" value="InterPro"/>
</dbReference>
<evidence type="ECO:0000256" key="2">
    <source>
        <dbReference type="ARBA" id="ARBA00023015"/>
    </source>
</evidence>
<dbReference type="InterPro" id="IPR002187">
    <property type="entry name" value="N-reg_PII"/>
</dbReference>
<organism evidence="6 7">
    <name type="scientific">Desulfitobacterium hafniense (strain Y51)</name>
    <dbReference type="NCBI Taxonomy" id="138119"/>
    <lineage>
        <taxon>Bacteria</taxon>
        <taxon>Bacillati</taxon>
        <taxon>Bacillota</taxon>
        <taxon>Clostridia</taxon>
        <taxon>Eubacteriales</taxon>
        <taxon>Desulfitobacteriaceae</taxon>
        <taxon>Desulfitobacterium</taxon>
    </lineage>
</organism>
<dbReference type="SMART" id="SM00938">
    <property type="entry name" value="P-II"/>
    <property type="match status" value="1"/>
</dbReference>
<accession>Q24PI0</accession>
<reference evidence="6 7" key="1">
    <citation type="journal article" date="2006" name="J. Bacteriol.">
        <title>Complete genome sequence of the dehalorespiring bacterium Desulfitobacterium hafniense Y51 and comparison with Dehalococcoides ethenogenes 195.</title>
        <authorList>
            <person name="Nonaka H."/>
            <person name="Keresztes G."/>
            <person name="Shinoda Y."/>
            <person name="Ikenaga Y."/>
            <person name="Abe M."/>
            <person name="Naito K."/>
            <person name="Inatomi K."/>
            <person name="Furukawa K."/>
            <person name="Inui M."/>
            <person name="Yukawa H."/>
        </authorList>
    </citation>
    <scope>NUCLEOTIDE SEQUENCE [LARGE SCALE GENOMIC DNA]</scope>
    <source>
        <strain evidence="6 7">Y51</strain>
    </source>
</reference>
<dbReference type="GO" id="GO:0030234">
    <property type="term" value="F:enzyme regulator activity"/>
    <property type="evidence" value="ECO:0007669"/>
    <property type="project" value="InterPro"/>
</dbReference>
<dbReference type="EMBL" id="AP008230">
    <property type="protein sequence ID" value="BAE86062.1"/>
    <property type="molecule type" value="Genomic_DNA"/>
</dbReference>
<dbReference type="KEGG" id="dsy:DSY4273"/>
<evidence type="ECO:0000256" key="5">
    <source>
        <dbReference type="RuleBase" id="RU003936"/>
    </source>
</evidence>
<keyword evidence="3" id="KW-0804">Transcription</keyword>
<evidence type="ECO:0000256" key="4">
    <source>
        <dbReference type="ARBA" id="ARBA00023231"/>
    </source>
</evidence>
<dbReference type="Proteomes" id="UP000001946">
    <property type="component" value="Chromosome"/>
</dbReference>
<dbReference type="PRINTS" id="PR00340">
    <property type="entry name" value="PIIGLNB"/>
</dbReference>
<keyword evidence="7" id="KW-1185">Reference proteome</keyword>
<protein>
    <submittedName>
        <fullName evidence="6">Putative nitrogen regulatory protein</fullName>
    </submittedName>
</protein>
<dbReference type="PANTHER" id="PTHR30115:SF13">
    <property type="entry name" value="PII-LIKE PROTEIN GLNBI"/>
    <property type="match status" value="1"/>
</dbReference>
<evidence type="ECO:0000313" key="7">
    <source>
        <dbReference type="Proteomes" id="UP000001946"/>
    </source>
</evidence>
<name>Q24PI0_DESHY</name>
<keyword evidence="2" id="KW-0805">Transcription regulation</keyword>
<gene>
    <name evidence="6" type="ordered locus">DSY4273</name>
</gene>
<evidence type="ECO:0000313" key="6">
    <source>
        <dbReference type="EMBL" id="BAE86062.1"/>
    </source>
</evidence>
<dbReference type="InterPro" id="IPR011322">
    <property type="entry name" value="N-reg_PII-like_a/b"/>
</dbReference>
<dbReference type="SUPFAM" id="SSF54913">
    <property type="entry name" value="GlnB-like"/>
    <property type="match status" value="1"/>
</dbReference>
<dbReference type="InterPro" id="IPR017918">
    <property type="entry name" value="N-reg_PII_CS"/>
</dbReference>
<dbReference type="eggNOG" id="COG0347">
    <property type="taxonomic scope" value="Bacteria"/>
</dbReference>
<dbReference type="GO" id="GO:0005829">
    <property type="term" value="C:cytosol"/>
    <property type="evidence" value="ECO:0007669"/>
    <property type="project" value="TreeGrafter"/>
</dbReference>
<dbReference type="Gene3D" id="3.30.70.120">
    <property type="match status" value="1"/>
</dbReference>
<dbReference type="PROSITE" id="PS00638">
    <property type="entry name" value="PII_GLNB_CTER"/>
    <property type="match status" value="1"/>
</dbReference>
<dbReference type="STRING" id="138119.DSY4273"/>
<comment type="function">
    <text evidence="1">Could be involved in the regulation of nitrogen fixation.</text>
</comment>
<proteinExistence type="inferred from homology"/>
<evidence type="ECO:0000256" key="3">
    <source>
        <dbReference type="ARBA" id="ARBA00023163"/>
    </source>
</evidence>
<keyword evidence="4" id="KW-0535">Nitrogen fixation</keyword>
<dbReference type="InterPro" id="IPR015867">
    <property type="entry name" value="N-reg_PII/ATP_PRibTrfase_C"/>
</dbReference>
<evidence type="ECO:0000256" key="1">
    <source>
        <dbReference type="ARBA" id="ARBA00002440"/>
    </source>
</evidence>
<dbReference type="PROSITE" id="PS51343">
    <property type="entry name" value="PII_GLNB_DOM"/>
    <property type="match status" value="1"/>
</dbReference>
<comment type="similarity">
    <text evidence="5">Belongs to the P(II) protein family.</text>
</comment>
<dbReference type="HOGENOM" id="CLU_082268_0_1_9"/>
<dbReference type="Pfam" id="PF00543">
    <property type="entry name" value="P-II"/>
    <property type="match status" value="1"/>
</dbReference>